<evidence type="ECO:0000259" key="9">
    <source>
        <dbReference type="SMART" id="SM01053"/>
    </source>
</evidence>
<accession>A0A914W5D7</accession>
<feature type="domain" description="Calmodulin-binding" evidence="9">
    <location>
        <begin position="365"/>
        <end position="445"/>
    </location>
</feature>
<evidence type="ECO:0000256" key="2">
    <source>
        <dbReference type="ARBA" id="ARBA00022448"/>
    </source>
</evidence>
<feature type="transmembrane region" description="Helical" evidence="8">
    <location>
        <begin position="326"/>
        <end position="347"/>
    </location>
</feature>
<dbReference type="GO" id="GO:0005516">
    <property type="term" value="F:calmodulin binding"/>
    <property type="evidence" value="ECO:0007669"/>
    <property type="project" value="InterPro"/>
</dbReference>
<evidence type="ECO:0000256" key="4">
    <source>
        <dbReference type="ARBA" id="ARBA00022989"/>
    </source>
</evidence>
<keyword evidence="3 8" id="KW-0812">Transmembrane</keyword>
<feature type="transmembrane region" description="Helical" evidence="8">
    <location>
        <begin position="121"/>
        <end position="144"/>
    </location>
</feature>
<feature type="transmembrane region" description="Helical" evidence="8">
    <location>
        <begin position="84"/>
        <end position="101"/>
    </location>
</feature>
<dbReference type="Pfam" id="PF07885">
    <property type="entry name" value="Ion_trans_2"/>
    <property type="match status" value="1"/>
</dbReference>
<dbReference type="InterPro" id="IPR036122">
    <property type="entry name" value="CaM-bd_dom_sf"/>
</dbReference>
<feature type="transmembrane region" description="Helical" evidence="8">
    <location>
        <begin position="294"/>
        <end position="314"/>
    </location>
</feature>
<keyword evidence="10" id="KW-1185">Reference proteome</keyword>
<dbReference type="Pfam" id="PF03530">
    <property type="entry name" value="SK_channel"/>
    <property type="match status" value="1"/>
</dbReference>
<evidence type="ECO:0000256" key="7">
    <source>
        <dbReference type="ARBA" id="ARBA00023303"/>
    </source>
</evidence>
<dbReference type="GO" id="GO:0016020">
    <property type="term" value="C:membrane"/>
    <property type="evidence" value="ECO:0007669"/>
    <property type="project" value="UniProtKB-SubCell"/>
</dbReference>
<dbReference type="SUPFAM" id="SSF81324">
    <property type="entry name" value="Voltage-gated potassium channels"/>
    <property type="match status" value="1"/>
</dbReference>
<evidence type="ECO:0000256" key="3">
    <source>
        <dbReference type="ARBA" id="ARBA00022692"/>
    </source>
</evidence>
<reference evidence="11" key="1">
    <citation type="submission" date="2022-11" db="UniProtKB">
        <authorList>
            <consortium name="WormBaseParasite"/>
        </authorList>
    </citation>
    <scope>IDENTIFICATION</scope>
</reference>
<dbReference type="AlphaFoldDB" id="A0A914W5D7"/>
<keyword evidence="4 8" id="KW-1133">Transmembrane helix</keyword>
<feature type="transmembrane region" description="Helical" evidence="8">
    <location>
        <begin position="263"/>
        <end position="282"/>
    </location>
</feature>
<dbReference type="GO" id="GO:0016286">
    <property type="term" value="F:small conductance calcium-activated potassium channel activity"/>
    <property type="evidence" value="ECO:0007669"/>
    <property type="project" value="InterPro"/>
</dbReference>
<evidence type="ECO:0000256" key="1">
    <source>
        <dbReference type="ARBA" id="ARBA00004141"/>
    </source>
</evidence>
<evidence type="ECO:0000313" key="10">
    <source>
        <dbReference type="Proteomes" id="UP000887566"/>
    </source>
</evidence>
<evidence type="ECO:0000313" key="11">
    <source>
        <dbReference type="WBParaSite" id="PSAMB.scaffold3091size19714.g20257.t1"/>
    </source>
</evidence>
<proteinExistence type="predicted"/>
<comment type="subcellular location">
    <subcellularLocation>
        <location evidence="1">Membrane</location>
        <topology evidence="1">Multi-pass membrane protein</topology>
    </subcellularLocation>
</comment>
<keyword evidence="6 8" id="KW-0472">Membrane</keyword>
<dbReference type="InterPro" id="IPR004178">
    <property type="entry name" value="CaM-bd_dom"/>
</dbReference>
<protein>
    <submittedName>
        <fullName evidence="11">Calmodulin-binding domain-containing protein</fullName>
    </submittedName>
</protein>
<dbReference type="Gene3D" id="1.10.287.70">
    <property type="match status" value="2"/>
</dbReference>
<keyword evidence="7" id="KW-0407">Ion channel</keyword>
<name>A0A914W5D7_9BILA</name>
<dbReference type="InterPro" id="IPR013099">
    <property type="entry name" value="K_chnl_dom"/>
</dbReference>
<evidence type="ECO:0000256" key="5">
    <source>
        <dbReference type="ARBA" id="ARBA00023065"/>
    </source>
</evidence>
<evidence type="ECO:0000256" key="6">
    <source>
        <dbReference type="ARBA" id="ARBA00023136"/>
    </source>
</evidence>
<dbReference type="InterPro" id="IPR015449">
    <property type="entry name" value="K_chnl_Ca-activ_SK"/>
</dbReference>
<dbReference type="WBParaSite" id="PSAMB.scaffold3091size19714.g20257.t1">
    <property type="protein sequence ID" value="PSAMB.scaffold3091size19714.g20257.t1"/>
    <property type="gene ID" value="PSAMB.scaffold3091size19714.g20257"/>
</dbReference>
<dbReference type="SMART" id="SM01053">
    <property type="entry name" value="CaMBD"/>
    <property type="match status" value="1"/>
</dbReference>
<keyword evidence="2" id="KW-0813">Transport</keyword>
<sequence>MSAAVRAGFVSSTLRRFSFYSSDVRHSSSYQKINVNEEKIELNHINPDDSARKETRYGIAITSPETAQKRFSVRKRLLDYRLRICNWSLTLAIMGLVLAVIDAELVGAQTIDVTKGDSFSLALRWVILASTIALDVLILMYHFVEIKISLVDTGSEYWRVGVTSERLLKVLTELVICSMCPLPGTGYVNWPILKSKYTDRRVELPFDVLLCLPMFLRCYILCRFMVLHSAQFQDAATRTIAVLNQITVDFPFVVKTQLFDRPLAMICAFTGSFWFCMAWMLAQCERYTDTDTPGLRHFLNFIWFEIVTFFSIGYGDVVPQTYCGRALAISTGIVGTFVSSLIIALVGRRMQLSLAERRVNQVIAESQLSNSYKNTAASVLQHIWFVHKYRKQLDRHGDRGSKRITFRIRIHQRSLLQAILAFRRVRWRLRMRLEEEDEYIAFRRAYVETQERMTEFRKKQNLLRTQLATLNEKVESLSDIFASPTCIILPPTSQTRKAISAIDLHRLPSL</sequence>
<dbReference type="Pfam" id="PF02888">
    <property type="entry name" value="CaMBD"/>
    <property type="match status" value="1"/>
</dbReference>
<dbReference type="Proteomes" id="UP000887566">
    <property type="component" value="Unplaced"/>
</dbReference>
<evidence type="ECO:0000256" key="8">
    <source>
        <dbReference type="SAM" id="Phobius"/>
    </source>
</evidence>
<dbReference type="PANTHER" id="PTHR10153">
    <property type="entry name" value="SMALL CONDUCTANCE CALCIUM-ACTIVATED POTASSIUM CHANNEL"/>
    <property type="match status" value="1"/>
</dbReference>
<dbReference type="SUPFAM" id="SSF81327">
    <property type="entry name" value="Small-conductance potassium channel"/>
    <property type="match status" value="1"/>
</dbReference>
<keyword evidence="5" id="KW-0406">Ion transport</keyword>
<organism evidence="10 11">
    <name type="scientific">Plectus sambesii</name>
    <dbReference type="NCBI Taxonomy" id="2011161"/>
    <lineage>
        <taxon>Eukaryota</taxon>
        <taxon>Metazoa</taxon>
        <taxon>Ecdysozoa</taxon>
        <taxon>Nematoda</taxon>
        <taxon>Chromadorea</taxon>
        <taxon>Plectida</taxon>
        <taxon>Plectina</taxon>
        <taxon>Plectoidea</taxon>
        <taxon>Plectidae</taxon>
        <taxon>Plectus</taxon>
    </lineage>
</organism>